<evidence type="ECO:0000256" key="3">
    <source>
        <dbReference type="ARBA" id="ARBA00023139"/>
    </source>
</evidence>
<feature type="domain" description="C-type lysozyme inhibitor" evidence="6">
    <location>
        <begin position="75"/>
        <end position="131"/>
    </location>
</feature>
<dbReference type="PROSITE" id="PS51257">
    <property type="entry name" value="PROKAR_LIPOPROTEIN"/>
    <property type="match status" value="1"/>
</dbReference>
<evidence type="ECO:0000256" key="2">
    <source>
        <dbReference type="ARBA" id="ARBA00023136"/>
    </source>
</evidence>
<feature type="region of interest" description="Disordered" evidence="5">
    <location>
        <begin position="23"/>
        <end position="55"/>
    </location>
</feature>
<organism evidence="7 8">
    <name type="scientific">Chryseobacterium geocarposphaerae</name>
    <dbReference type="NCBI Taxonomy" id="1416776"/>
    <lineage>
        <taxon>Bacteria</taxon>
        <taxon>Pseudomonadati</taxon>
        <taxon>Bacteroidota</taxon>
        <taxon>Flavobacteriia</taxon>
        <taxon>Flavobacteriales</taxon>
        <taxon>Weeksellaceae</taxon>
        <taxon>Chryseobacterium group</taxon>
        <taxon>Chryseobacterium</taxon>
    </lineage>
</organism>
<evidence type="ECO:0000313" key="7">
    <source>
        <dbReference type="EMBL" id="PJJ67789.1"/>
    </source>
</evidence>
<gene>
    <name evidence="7" type="ORF">CLV73_1808</name>
</gene>
<accession>A0A2M9CAB4</accession>
<evidence type="ECO:0000256" key="4">
    <source>
        <dbReference type="ARBA" id="ARBA00023288"/>
    </source>
</evidence>
<dbReference type="InterPro" id="IPR018660">
    <property type="entry name" value="MliC"/>
</dbReference>
<dbReference type="OrthoDB" id="1273481at2"/>
<evidence type="ECO:0000256" key="1">
    <source>
        <dbReference type="ARBA" id="ARBA00022729"/>
    </source>
</evidence>
<dbReference type="AlphaFoldDB" id="A0A2M9CAB4"/>
<evidence type="ECO:0000259" key="6">
    <source>
        <dbReference type="Pfam" id="PF09864"/>
    </source>
</evidence>
<feature type="compositionally biased region" description="Polar residues" evidence="5">
    <location>
        <begin position="43"/>
        <end position="55"/>
    </location>
</feature>
<name>A0A2M9CAB4_9FLAO</name>
<comment type="caution">
    <text evidence="7">The sequence shown here is derived from an EMBL/GenBank/DDBJ whole genome shotgun (WGS) entry which is preliminary data.</text>
</comment>
<keyword evidence="4" id="KW-0449">Lipoprotein</keyword>
<keyword evidence="3" id="KW-0564">Palmitate</keyword>
<reference evidence="7 8" key="1">
    <citation type="submission" date="2017-11" db="EMBL/GenBank/DDBJ databases">
        <title>Genomic Encyclopedia of Archaeal and Bacterial Type Strains, Phase II (KMG-II): From Individual Species to Whole Genera.</title>
        <authorList>
            <person name="Goeker M."/>
        </authorList>
    </citation>
    <scope>NUCLEOTIDE SEQUENCE [LARGE SCALE GENOMIC DNA]</scope>
    <source>
        <strain evidence="7 8">DSM 27617</strain>
    </source>
</reference>
<sequence>MKKSILILPVLAALSIVSCKKEGSKSSETSSDSTAVISSDSIKTNTSDLSAATPTDSAAVNKNPIVKAKSTDAGGKSIDMTFDNNKNTATIVYEGETIELKGQPTGSGIHYKNDHWELRGKGLENELSKDGKVVFKGIK</sequence>
<dbReference type="SUPFAM" id="SSF141488">
    <property type="entry name" value="YdhA-like"/>
    <property type="match status" value="1"/>
</dbReference>
<dbReference type="EMBL" id="PGFD01000001">
    <property type="protein sequence ID" value="PJJ67789.1"/>
    <property type="molecule type" value="Genomic_DNA"/>
</dbReference>
<keyword evidence="1" id="KW-0732">Signal</keyword>
<dbReference type="Pfam" id="PF09864">
    <property type="entry name" value="MliC"/>
    <property type="match status" value="1"/>
</dbReference>
<dbReference type="InterPro" id="IPR036328">
    <property type="entry name" value="MliC_sf"/>
</dbReference>
<dbReference type="Proteomes" id="UP000228740">
    <property type="component" value="Unassembled WGS sequence"/>
</dbReference>
<protein>
    <submittedName>
        <fullName evidence="7">Membrane-bound lysozyme inhibitor of c-type lysozyme MliC</fullName>
    </submittedName>
</protein>
<evidence type="ECO:0000256" key="5">
    <source>
        <dbReference type="SAM" id="MobiDB-lite"/>
    </source>
</evidence>
<keyword evidence="8" id="KW-1185">Reference proteome</keyword>
<dbReference type="RefSeq" id="WP_100376474.1">
    <property type="nucleotide sequence ID" value="NZ_PGFD01000001.1"/>
</dbReference>
<dbReference type="Gene3D" id="2.40.128.200">
    <property type="match status" value="1"/>
</dbReference>
<evidence type="ECO:0000313" key="8">
    <source>
        <dbReference type="Proteomes" id="UP000228740"/>
    </source>
</evidence>
<proteinExistence type="predicted"/>
<keyword evidence="2" id="KW-0472">Membrane</keyword>
<feature type="compositionally biased region" description="Low complexity" evidence="5">
    <location>
        <begin position="26"/>
        <end position="42"/>
    </location>
</feature>